<dbReference type="SUPFAM" id="SSF109854">
    <property type="entry name" value="DinB/YfiT-like putative metalloenzymes"/>
    <property type="match status" value="1"/>
</dbReference>
<organism evidence="2 3">
    <name type="scientific">Nocardia bovistercoris</name>
    <dbReference type="NCBI Taxonomy" id="2785916"/>
    <lineage>
        <taxon>Bacteria</taxon>
        <taxon>Bacillati</taxon>
        <taxon>Actinomycetota</taxon>
        <taxon>Actinomycetes</taxon>
        <taxon>Mycobacteriales</taxon>
        <taxon>Nocardiaceae</taxon>
        <taxon>Nocardia</taxon>
    </lineage>
</organism>
<sequence length="166" mass="19182">MHTCAECEFEYDLKLAPRVSAIVRRDADAYAEALRDDVNLLRRRSDPAVWSPLEYACHLRDVLLVMRERVLAARRTVTPTAAPMGRAERIDHDGYAHQRPDDVARQLRDAAMLFGGVLDRLGDQDWDRTLHYHYPEPAVRSLRWVAVHAAHESRHHLLDIERQLAD</sequence>
<reference evidence="2" key="1">
    <citation type="submission" date="2020-11" db="EMBL/GenBank/DDBJ databases">
        <title>Nocardia NEAU-351.nov., a novel actinomycete isolated from the cow dung.</title>
        <authorList>
            <person name="Zhang X."/>
        </authorList>
    </citation>
    <scope>NUCLEOTIDE SEQUENCE</scope>
    <source>
        <strain evidence="2">NEAU-351</strain>
    </source>
</reference>
<protein>
    <submittedName>
        <fullName evidence="2">DinB family protein</fullName>
    </submittedName>
</protein>
<dbReference type="Gene3D" id="1.20.120.450">
    <property type="entry name" value="dinb family like domain"/>
    <property type="match status" value="1"/>
</dbReference>
<proteinExistence type="predicted"/>
<evidence type="ECO:0000259" key="1">
    <source>
        <dbReference type="Pfam" id="PF12867"/>
    </source>
</evidence>
<comment type="caution">
    <text evidence="2">The sequence shown here is derived from an EMBL/GenBank/DDBJ whole genome shotgun (WGS) entry which is preliminary data.</text>
</comment>
<name>A0A931IC74_9NOCA</name>
<dbReference type="Proteomes" id="UP000655751">
    <property type="component" value="Unassembled WGS sequence"/>
</dbReference>
<evidence type="ECO:0000313" key="2">
    <source>
        <dbReference type="EMBL" id="MBH0778719.1"/>
    </source>
</evidence>
<evidence type="ECO:0000313" key="3">
    <source>
        <dbReference type="Proteomes" id="UP000655751"/>
    </source>
</evidence>
<feature type="domain" description="DinB-like" evidence="1">
    <location>
        <begin position="23"/>
        <end position="159"/>
    </location>
</feature>
<gene>
    <name evidence="2" type="ORF">IT779_20775</name>
</gene>
<dbReference type="InterPro" id="IPR034660">
    <property type="entry name" value="DinB/YfiT-like"/>
</dbReference>
<dbReference type="InterPro" id="IPR024775">
    <property type="entry name" value="DinB-like"/>
</dbReference>
<dbReference type="Pfam" id="PF12867">
    <property type="entry name" value="DinB_2"/>
    <property type="match status" value="1"/>
</dbReference>
<keyword evidence="3" id="KW-1185">Reference proteome</keyword>
<dbReference type="EMBL" id="JADMLG010000008">
    <property type="protein sequence ID" value="MBH0778719.1"/>
    <property type="molecule type" value="Genomic_DNA"/>
</dbReference>
<accession>A0A931IC74</accession>
<dbReference type="AlphaFoldDB" id="A0A931IC74"/>